<evidence type="ECO:0000259" key="1">
    <source>
        <dbReference type="Pfam" id="PF16227"/>
    </source>
</evidence>
<dbReference type="EMBL" id="DVIQ01000027">
    <property type="protein sequence ID" value="HIS31073.1"/>
    <property type="molecule type" value="Genomic_DNA"/>
</dbReference>
<dbReference type="SUPFAM" id="SSF52266">
    <property type="entry name" value="SGNH hydrolase"/>
    <property type="match status" value="1"/>
</dbReference>
<dbReference type="Proteomes" id="UP000823935">
    <property type="component" value="Unassembled WGS sequence"/>
</dbReference>
<dbReference type="Gene3D" id="3.40.50.1110">
    <property type="entry name" value="SGNH hydrolase"/>
    <property type="match status" value="1"/>
</dbReference>
<reference evidence="2" key="1">
    <citation type="submission" date="2020-10" db="EMBL/GenBank/DDBJ databases">
        <authorList>
            <person name="Gilroy R."/>
        </authorList>
    </citation>
    <scope>NUCLEOTIDE SEQUENCE</scope>
    <source>
        <strain evidence="2">CHK190-19873</strain>
    </source>
</reference>
<accession>A0A9D1ESF5</accession>
<gene>
    <name evidence="2" type="ORF">IAB44_05910</name>
</gene>
<dbReference type="InterPro" id="IPR032616">
    <property type="entry name" value="DUF4886"/>
</dbReference>
<protein>
    <submittedName>
        <fullName evidence="2">DUF4886 domain-containing protein</fullName>
    </submittedName>
</protein>
<sequence>MNAKKLLAIGNSFSQDATHYLHQIAAADQMDLKVGNLYIGGCSLERHWENIQNEAEEYLYEENGTSTETYVSIQKALDMDDWDYIVTQQASHDSGLMETYHPYLEKLADYIRKKAPQAELLLQETWAYETDSLHPEFVRYHQDQQEMYEKLAQAYREAAKTIGVRLIPCGDVIQNLRKREPFLYGHGGMSICRDGFHMNVIYGRYLLAAVWYKNLTGRKICENTYVPHTSLAPNAVCDERVLRIIKETVDKEV</sequence>
<proteinExistence type="predicted"/>
<dbReference type="InterPro" id="IPR036514">
    <property type="entry name" value="SGNH_hydro_sf"/>
</dbReference>
<dbReference type="Pfam" id="PF16227">
    <property type="entry name" value="DUF4886"/>
    <property type="match status" value="1"/>
</dbReference>
<feature type="domain" description="DUF4886" evidence="1">
    <location>
        <begin position="5"/>
        <end position="230"/>
    </location>
</feature>
<comment type="caution">
    <text evidence="2">The sequence shown here is derived from an EMBL/GenBank/DDBJ whole genome shotgun (WGS) entry which is preliminary data.</text>
</comment>
<evidence type="ECO:0000313" key="2">
    <source>
        <dbReference type="EMBL" id="HIS31073.1"/>
    </source>
</evidence>
<dbReference type="AlphaFoldDB" id="A0A9D1ESF5"/>
<organism evidence="2 3">
    <name type="scientific">Candidatus Limivivens intestinipullorum</name>
    <dbReference type="NCBI Taxonomy" id="2840858"/>
    <lineage>
        <taxon>Bacteria</taxon>
        <taxon>Bacillati</taxon>
        <taxon>Bacillota</taxon>
        <taxon>Clostridia</taxon>
        <taxon>Lachnospirales</taxon>
        <taxon>Lachnospiraceae</taxon>
        <taxon>Lachnospiraceae incertae sedis</taxon>
        <taxon>Candidatus Limivivens</taxon>
    </lineage>
</organism>
<evidence type="ECO:0000313" key="3">
    <source>
        <dbReference type="Proteomes" id="UP000823935"/>
    </source>
</evidence>
<reference evidence="2" key="2">
    <citation type="journal article" date="2021" name="PeerJ">
        <title>Extensive microbial diversity within the chicken gut microbiome revealed by metagenomics and culture.</title>
        <authorList>
            <person name="Gilroy R."/>
            <person name="Ravi A."/>
            <person name="Getino M."/>
            <person name="Pursley I."/>
            <person name="Horton D.L."/>
            <person name="Alikhan N.F."/>
            <person name="Baker D."/>
            <person name="Gharbi K."/>
            <person name="Hall N."/>
            <person name="Watson M."/>
            <person name="Adriaenssens E.M."/>
            <person name="Foster-Nyarko E."/>
            <person name="Jarju S."/>
            <person name="Secka A."/>
            <person name="Antonio M."/>
            <person name="Oren A."/>
            <person name="Chaudhuri R.R."/>
            <person name="La Ragione R."/>
            <person name="Hildebrand F."/>
            <person name="Pallen M.J."/>
        </authorList>
    </citation>
    <scope>NUCLEOTIDE SEQUENCE</scope>
    <source>
        <strain evidence="2">CHK190-19873</strain>
    </source>
</reference>
<name>A0A9D1ESF5_9FIRM</name>